<dbReference type="GO" id="GO:0000976">
    <property type="term" value="F:transcription cis-regulatory region binding"/>
    <property type="evidence" value="ECO:0007669"/>
    <property type="project" value="TreeGrafter"/>
</dbReference>
<evidence type="ECO:0000259" key="5">
    <source>
        <dbReference type="PROSITE" id="PS50932"/>
    </source>
</evidence>
<evidence type="ECO:0000256" key="3">
    <source>
        <dbReference type="ARBA" id="ARBA00023125"/>
    </source>
</evidence>
<name>A0A1A5YVP8_9BACL</name>
<keyword evidence="3" id="KW-0238">DNA-binding</keyword>
<dbReference type="PANTHER" id="PTHR30146">
    <property type="entry name" value="LACI-RELATED TRANSCRIPTIONAL REPRESSOR"/>
    <property type="match status" value="1"/>
</dbReference>
<evidence type="ECO:0000256" key="1">
    <source>
        <dbReference type="ARBA" id="ARBA00022491"/>
    </source>
</evidence>
<dbReference type="CDD" id="cd06267">
    <property type="entry name" value="PBP1_LacI_sugar_binding-like"/>
    <property type="match status" value="1"/>
</dbReference>
<dbReference type="OrthoDB" id="9775106at2"/>
<dbReference type="InterPro" id="IPR046335">
    <property type="entry name" value="LacI/GalR-like_sensor"/>
</dbReference>
<dbReference type="InterPro" id="IPR000843">
    <property type="entry name" value="HTH_LacI"/>
</dbReference>
<dbReference type="PANTHER" id="PTHR30146:SF148">
    <property type="entry name" value="HTH-TYPE TRANSCRIPTIONAL REPRESSOR PURR-RELATED"/>
    <property type="match status" value="1"/>
</dbReference>
<dbReference type="Pfam" id="PF00356">
    <property type="entry name" value="LacI"/>
    <property type="match status" value="1"/>
</dbReference>
<dbReference type="PROSITE" id="PS50932">
    <property type="entry name" value="HTH_LACI_2"/>
    <property type="match status" value="1"/>
</dbReference>
<gene>
    <name evidence="6" type="ORF">A7K91_10070</name>
</gene>
<evidence type="ECO:0000313" key="6">
    <source>
        <dbReference type="EMBL" id="OBR69455.1"/>
    </source>
</evidence>
<protein>
    <submittedName>
        <fullName evidence="6">Transcriptional regulator</fullName>
    </submittedName>
</protein>
<dbReference type="CDD" id="cd01392">
    <property type="entry name" value="HTH_LacI"/>
    <property type="match status" value="1"/>
</dbReference>
<dbReference type="Proteomes" id="UP000092024">
    <property type="component" value="Unassembled WGS sequence"/>
</dbReference>
<accession>A0A1A5YVP8</accession>
<dbReference type="STRING" id="1844972.A7K91_10070"/>
<keyword evidence="4" id="KW-0804">Transcription</keyword>
<dbReference type="EMBL" id="LYPA01000017">
    <property type="protein sequence ID" value="OBR69455.1"/>
    <property type="molecule type" value="Genomic_DNA"/>
</dbReference>
<keyword evidence="2" id="KW-0805">Transcription regulation</keyword>
<comment type="caution">
    <text evidence="6">The sequence shown here is derived from an EMBL/GenBank/DDBJ whole genome shotgun (WGS) entry which is preliminary data.</text>
</comment>
<evidence type="ECO:0000256" key="2">
    <source>
        <dbReference type="ARBA" id="ARBA00023015"/>
    </source>
</evidence>
<dbReference type="InterPro" id="IPR010982">
    <property type="entry name" value="Lambda_DNA-bd_dom_sf"/>
</dbReference>
<dbReference type="InterPro" id="IPR028082">
    <property type="entry name" value="Peripla_BP_I"/>
</dbReference>
<dbReference type="SMART" id="SM00354">
    <property type="entry name" value="HTH_LACI"/>
    <property type="match status" value="1"/>
</dbReference>
<reference evidence="6 7" key="1">
    <citation type="submission" date="2016-05" db="EMBL/GenBank/DDBJ databases">
        <title>Paenibacillus oryzae. sp. nov., isolated from the rice root.</title>
        <authorList>
            <person name="Zhang J."/>
            <person name="Zhang X."/>
        </authorList>
    </citation>
    <scope>NUCLEOTIDE SEQUENCE [LARGE SCALE GENOMIC DNA]</scope>
    <source>
        <strain evidence="6 7">1DrF-4</strain>
    </source>
</reference>
<keyword evidence="1" id="KW-0678">Repressor</keyword>
<sequence length="349" mass="38430">MRSEDIAKLAGVSRSTVSRVINNYPNVPPETREKVLKVIQQHHYQPNTYARALAGKGTNTIGLFVVSTADKFSTHRIYQNNYFAPFVESVVDTANSLGYYVLIHTLYTLEDYQKVKQACLQKRIDGGILVGTRKEVDVIRELVGLEAPIVLIDYDIGEIIASRLDKSNVSVINSKDYDGAAEAVDYLISLGHRKIGMINGSVNTFSGAERFKAYESVLQRNGLSVEKGYILNGDFLKQNAYHEVRGLLASGQELPTAFFAANDDMAAAAYEAFKEFGLSIPEDISIVGFDDGPIAAQLVPKLTTVRVPIYDMSKEAVQKVVALCEQTVTAFSTVSFPAPLVVRDSCREL</sequence>
<organism evidence="6 7">
    <name type="scientific">Paenibacillus oryzae</name>
    <dbReference type="NCBI Taxonomy" id="1844972"/>
    <lineage>
        <taxon>Bacteria</taxon>
        <taxon>Bacillati</taxon>
        <taxon>Bacillota</taxon>
        <taxon>Bacilli</taxon>
        <taxon>Bacillales</taxon>
        <taxon>Paenibacillaceae</taxon>
        <taxon>Paenibacillus</taxon>
    </lineage>
</organism>
<dbReference type="AlphaFoldDB" id="A0A1A5YVP8"/>
<proteinExistence type="predicted"/>
<dbReference type="RefSeq" id="WP_068678486.1">
    <property type="nucleotide sequence ID" value="NZ_LYPA01000017.1"/>
</dbReference>
<dbReference type="Gene3D" id="3.40.50.2300">
    <property type="match status" value="2"/>
</dbReference>
<feature type="domain" description="HTH lacI-type" evidence="5">
    <location>
        <begin position="1"/>
        <end position="55"/>
    </location>
</feature>
<evidence type="ECO:0000313" key="7">
    <source>
        <dbReference type="Proteomes" id="UP000092024"/>
    </source>
</evidence>
<dbReference type="SUPFAM" id="SSF53822">
    <property type="entry name" value="Periplasmic binding protein-like I"/>
    <property type="match status" value="1"/>
</dbReference>
<keyword evidence="7" id="KW-1185">Reference proteome</keyword>
<evidence type="ECO:0000256" key="4">
    <source>
        <dbReference type="ARBA" id="ARBA00023163"/>
    </source>
</evidence>
<dbReference type="GO" id="GO:0003700">
    <property type="term" value="F:DNA-binding transcription factor activity"/>
    <property type="evidence" value="ECO:0007669"/>
    <property type="project" value="TreeGrafter"/>
</dbReference>
<dbReference type="Gene3D" id="1.10.260.40">
    <property type="entry name" value="lambda repressor-like DNA-binding domains"/>
    <property type="match status" value="1"/>
</dbReference>
<dbReference type="Pfam" id="PF13377">
    <property type="entry name" value="Peripla_BP_3"/>
    <property type="match status" value="1"/>
</dbReference>
<dbReference type="SUPFAM" id="SSF47413">
    <property type="entry name" value="lambda repressor-like DNA-binding domains"/>
    <property type="match status" value="1"/>
</dbReference>